<dbReference type="InterPro" id="IPR000522">
    <property type="entry name" value="ABC_transptr_permease_BtuC"/>
</dbReference>
<proteinExistence type="inferred from homology"/>
<comment type="caution">
    <text evidence="9">The sequence shown here is derived from an EMBL/GenBank/DDBJ whole genome shotgun (WGS) entry which is preliminary data.</text>
</comment>
<reference evidence="10" key="1">
    <citation type="journal article" date="2019" name="Int. J. Syst. Evol. Microbiol.">
        <title>The Global Catalogue of Microorganisms (GCM) 10K type strain sequencing project: providing services to taxonomists for standard genome sequencing and annotation.</title>
        <authorList>
            <consortium name="The Broad Institute Genomics Platform"/>
            <consortium name="The Broad Institute Genome Sequencing Center for Infectious Disease"/>
            <person name="Wu L."/>
            <person name="Ma J."/>
        </authorList>
    </citation>
    <scope>NUCLEOTIDE SEQUENCE [LARGE SCALE GENOMIC DNA]</scope>
    <source>
        <strain evidence="10">CGMCC 1.10188</strain>
    </source>
</reference>
<accession>A0ABQ1IRX1</accession>
<organism evidence="9 10">
    <name type="scientific">Tistrella bauzanensis</name>
    <dbReference type="NCBI Taxonomy" id="657419"/>
    <lineage>
        <taxon>Bacteria</taxon>
        <taxon>Pseudomonadati</taxon>
        <taxon>Pseudomonadota</taxon>
        <taxon>Alphaproteobacteria</taxon>
        <taxon>Geminicoccales</taxon>
        <taxon>Geminicoccaceae</taxon>
        <taxon>Tistrella</taxon>
    </lineage>
</organism>
<dbReference type="Pfam" id="PF01032">
    <property type="entry name" value="FecCD"/>
    <property type="match status" value="1"/>
</dbReference>
<feature type="transmembrane region" description="Helical" evidence="8">
    <location>
        <begin position="194"/>
        <end position="215"/>
    </location>
</feature>
<gene>
    <name evidence="9" type="primary">hmuU</name>
    <name evidence="9" type="ORF">GCM10011505_32720</name>
</gene>
<dbReference type="Gene3D" id="1.10.3470.10">
    <property type="entry name" value="ABC transporter involved in vitamin B12 uptake, BtuC"/>
    <property type="match status" value="1"/>
</dbReference>
<feature type="transmembrane region" description="Helical" evidence="8">
    <location>
        <begin position="91"/>
        <end position="111"/>
    </location>
</feature>
<keyword evidence="6 8" id="KW-1133">Transmembrane helix</keyword>
<name>A0ABQ1IRX1_9PROT</name>
<keyword evidence="5 8" id="KW-0812">Transmembrane</keyword>
<keyword evidence="4" id="KW-1003">Cell membrane</keyword>
<dbReference type="RefSeq" id="WP_188579784.1">
    <property type="nucleotide sequence ID" value="NZ_BMDZ01000041.1"/>
</dbReference>
<dbReference type="EMBL" id="BMDZ01000041">
    <property type="protein sequence ID" value="GGB49102.1"/>
    <property type="molecule type" value="Genomic_DNA"/>
</dbReference>
<evidence type="ECO:0000256" key="1">
    <source>
        <dbReference type="ARBA" id="ARBA00004651"/>
    </source>
</evidence>
<keyword evidence="10" id="KW-1185">Reference proteome</keyword>
<comment type="subcellular location">
    <subcellularLocation>
        <location evidence="1">Cell membrane</location>
        <topology evidence="1">Multi-pass membrane protein</topology>
    </subcellularLocation>
</comment>
<evidence type="ECO:0000256" key="4">
    <source>
        <dbReference type="ARBA" id="ARBA00022475"/>
    </source>
</evidence>
<feature type="transmembrane region" description="Helical" evidence="8">
    <location>
        <begin position="312"/>
        <end position="331"/>
    </location>
</feature>
<feature type="transmembrane region" description="Helical" evidence="8">
    <location>
        <begin position="62"/>
        <end position="79"/>
    </location>
</feature>
<dbReference type="CDD" id="cd06550">
    <property type="entry name" value="TM_ABC_iron-siderophores_like"/>
    <property type="match status" value="1"/>
</dbReference>
<protein>
    <submittedName>
        <fullName evidence="9">Heme ABC transporter permease</fullName>
    </submittedName>
</protein>
<evidence type="ECO:0000313" key="10">
    <source>
        <dbReference type="Proteomes" id="UP000603352"/>
    </source>
</evidence>
<evidence type="ECO:0000256" key="6">
    <source>
        <dbReference type="ARBA" id="ARBA00022989"/>
    </source>
</evidence>
<dbReference type="InterPro" id="IPR037294">
    <property type="entry name" value="ABC_BtuC-like"/>
</dbReference>
<evidence type="ECO:0000256" key="5">
    <source>
        <dbReference type="ARBA" id="ARBA00022692"/>
    </source>
</evidence>
<feature type="transmembrane region" description="Helical" evidence="8">
    <location>
        <begin position="117"/>
        <end position="137"/>
    </location>
</feature>
<dbReference type="PANTHER" id="PTHR30472:SF25">
    <property type="entry name" value="ABC TRANSPORTER PERMEASE PROTEIN MJ0876-RELATED"/>
    <property type="match status" value="1"/>
</dbReference>
<sequence>MTRTLAFTLLTIAAVAAVLAGLWLGTETATRADLAGLIAGRDGGVRDGPFARLLLYWRLPRVLAAFAVGACLGVAGAVFQGVFRNPLAEPWLLGTAPGAALGAAVALLVPLPVAPALALPVLAIVGAWGATWIVIVAARAARIADVTGVLLAGVAVAAALGAVRGLLLLALSDDTVNLQVVMSWTLGGIHTPDAGGLALLWGLSLAGIALAMVLAPGLDRLGLGDEAAGAMGLNVRRFTELAVLAGAAITAVAVGWGGLVGFVGLMVPHMARRLVGPGHRVLIPASALAGGALVAVLDGLARSLLPPADLPLGLLTALIGTPAFLLVLGQARGGVR</sequence>
<evidence type="ECO:0000256" key="8">
    <source>
        <dbReference type="SAM" id="Phobius"/>
    </source>
</evidence>
<evidence type="ECO:0000256" key="3">
    <source>
        <dbReference type="ARBA" id="ARBA00022448"/>
    </source>
</evidence>
<evidence type="ECO:0000313" key="9">
    <source>
        <dbReference type="EMBL" id="GGB49102.1"/>
    </source>
</evidence>
<keyword evidence="3" id="KW-0813">Transport</keyword>
<keyword evidence="7 8" id="KW-0472">Membrane</keyword>
<dbReference type="Proteomes" id="UP000603352">
    <property type="component" value="Unassembled WGS sequence"/>
</dbReference>
<feature type="transmembrane region" description="Helical" evidence="8">
    <location>
        <begin position="149"/>
        <end position="171"/>
    </location>
</feature>
<dbReference type="PANTHER" id="PTHR30472">
    <property type="entry name" value="FERRIC ENTEROBACTIN TRANSPORT SYSTEM PERMEASE PROTEIN"/>
    <property type="match status" value="1"/>
</dbReference>
<evidence type="ECO:0000256" key="7">
    <source>
        <dbReference type="ARBA" id="ARBA00023136"/>
    </source>
</evidence>
<comment type="similarity">
    <text evidence="2">Belongs to the binding-protein-dependent transport system permease family. FecCD subfamily.</text>
</comment>
<dbReference type="SUPFAM" id="SSF81345">
    <property type="entry name" value="ABC transporter involved in vitamin B12 uptake, BtuC"/>
    <property type="match status" value="1"/>
</dbReference>
<feature type="transmembrane region" description="Helical" evidence="8">
    <location>
        <begin position="241"/>
        <end position="269"/>
    </location>
</feature>
<evidence type="ECO:0000256" key="2">
    <source>
        <dbReference type="ARBA" id="ARBA00007935"/>
    </source>
</evidence>